<organism evidence="1 2">
    <name type="scientific">Maribacter flavus</name>
    <dbReference type="NCBI Taxonomy" id="1658664"/>
    <lineage>
        <taxon>Bacteria</taxon>
        <taxon>Pseudomonadati</taxon>
        <taxon>Bacteroidota</taxon>
        <taxon>Flavobacteriia</taxon>
        <taxon>Flavobacteriales</taxon>
        <taxon>Flavobacteriaceae</taxon>
        <taxon>Maribacter</taxon>
    </lineage>
</organism>
<evidence type="ECO:0008006" key="3">
    <source>
        <dbReference type="Google" id="ProtNLM"/>
    </source>
</evidence>
<gene>
    <name evidence="1" type="ORF">V1H85_06320</name>
</gene>
<comment type="caution">
    <text evidence="1">The sequence shown here is derived from an EMBL/GenBank/DDBJ whole genome shotgun (WGS) entry which is preliminary data.</text>
</comment>
<dbReference type="EMBL" id="JAZDDF010000002">
    <property type="protein sequence ID" value="MEE1972052.1"/>
    <property type="molecule type" value="Genomic_DNA"/>
</dbReference>
<dbReference type="RefSeq" id="WP_272636216.1">
    <property type="nucleotide sequence ID" value="NZ_JAZDDF010000002.1"/>
</dbReference>
<evidence type="ECO:0000313" key="1">
    <source>
        <dbReference type="EMBL" id="MEE1972052.1"/>
    </source>
</evidence>
<sequence>MSRKTSLLILIYLTVLSVAGQELNFSPDLVFGNRSVTYKHLIKYSINPRLSVDNLTLFDTEYEEDANNIYFVRNNLSYNFNEKIKLNTAIGIKNPGAFCTVSLGFSSRITNFSFAYTAGSTYQKGFSFEQSVVLSYTPDIGQNYKGYMNLLATANINANGYIRGLQQFKIGIRKKQLITGLALNLDQFNNSRKKLQNMGVFIKYNF</sequence>
<keyword evidence="2" id="KW-1185">Reference proteome</keyword>
<dbReference type="Proteomes" id="UP001343698">
    <property type="component" value="Unassembled WGS sequence"/>
</dbReference>
<proteinExistence type="predicted"/>
<protein>
    <recommendedName>
        <fullName evidence="3">DUF3575 domain-containing protein</fullName>
    </recommendedName>
</protein>
<accession>A0ABU7IGI9</accession>
<reference evidence="1 2" key="1">
    <citation type="submission" date="2024-01" db="EMBL/GenBank/DDBJ databases">
        <title>Maribacter spp. originated from different algae showed divergent polysaccharides utilization ability.</title>
        <authorList>
            <person name="Wang H."/>
            <person name="Wu Y."/>
        </authorList>
    </citation>
    <scope>NUCLEOTIDE SEQUENCE [LARGE SCALE GENOMIC DNA]</scope>
    <source>
        <strain evidence="1 2">KPT27_14</strain>
    </source>
</reference>
<name>A0ABU7IGI9_9FLAO</name>
<evidence type="ECO:0000313" key="2">
    <source>
        <dbReference type="Proteomes" id="UP001343698"/>
    </source>
</evidence>